<name>A0A0D2H4Y2_CLAB1</name>
<dbReference type="SUPFAM" id="SSF49764">
    <property type="entry name" value="HSP20-like chaperones"/>
    <property type="match status" value="1"/>
</dbReference>
<feature type="compositionally biased region" description="Pro residues" evidence="4">
    <location>
        <begin position="131"/>
        <end position="152"/>
    </location>
</feature>
<dbReference type="PROSITE" id="PS01031">
    <property type="entry name" value="SHSP"/>
    <property type="match status" value="1"/>
</dbReference>
<sequence>MPPIYYLNQPPHPFWDFVAGIEDHPFFAHRRPVPPTPPPQPPRPGAQQAAAAEPSEKAKGKQPEASAEDPPEIDPSTLKPEGRDAPFRGRGRFAKYFEDNDNKDNADENSCGRRGGGRGRHGHHHGHGPWGAPPGPPPCSFGPPPFGPPPFVFSPHGPFGPRGPPGREAPEGHGPRGGCRGRGGFHRGHGGPHHHHGPHSRSPPRDGPGDRQGQASGFDLGTFLSNLGERLGIDLTAAAEGLGIRPPRSPETDFEPRTDIFDTPSAYTIHLSLPGAKKSDVGVEWDGEHSALRVAGVVHRPGVDEEMMSRLVVDGRKRETGVFEKTIRLGTSKAPASVDVEGITAKIVDGVLIIHVPKVEKTFEKKEVHVGGGSSPSPVPSNERPEDVYLNEKDLLFDAGEDEEQEDKDMYDPDSVPEPQHQPPPTLHAAPESKPSALADITMGETAKAKEKEREAEEEASPARDDRSETLGFEDPHNGTVETLPRYEPEDSNNNAQGQPQERQQQQQQQQQQHHANVDDEDNMSDWEKYGSEDEGEYVKINVD</sequence>
<dbReference type="GeneID" id="27703854"/>
<keyword evidence="1" id="KW-0346">Stress response</keyword>
<organism evidence="6 7">
    <name type="scientific">Cladophialophora bantiana (strain ATCC 10958 / CBS 173.52 / CDC B-1940 / NIH 8579)</name>
    <name type="common">Xylohypha bantiana</name>
    <dbReference type="NCBI Taxonomy" id="1442370"/>
    <lineage>
        <taxon>Eukaryota</taxon>
        <taxon>Fungi</taxon>
        <taxon>Dikarya</taxon>
        <taxon>Ascomycota</taxon>
        <taxon>Pezizomycotina</taxon>
        <taxon>Eurotiomycetes</taxon>
        <taxon>Chaetothyriomycetidae</taxon>
        <taxon>Chaetothyriales</taxon>
        <taxon>Herpotrichiellaceae</taxon>
        <taxon>Cladophialophora</taxon>
    </lineage>
</organism>
<feature type="region of interest" description="Disordered" evidence="4">
    <location>
        <begin position="26"/>
        <end position="221"/>
    </location>
</feature>
<feature type="compositionally biased region" description="Basic and acidic residues" evidence="4">
    <location>
        <begin position="447"/>
        <end position="477"/>
    </location>
</feature>
<feature type="compositionally biased region" description="Basic and acidic residues" evidence="4">
    <location>
        <begin position="95"/>
        <end position="106"/>
    </location>
</feature>
<feature type="compositionally biased region" description="Basic residues" evidence="4">
    <location>
        <begin position="183"/>
        <end position="199"/>
    </location>
</feature>
<dbReference type="RefSeq" id="XP_016615027.1">
    <property type="nucleotide sequence ID" value="XM_016768640.1"/>
</dbReference>
<keyword evidence="7" id="KW-1185">Reference proteome</keyword>
<protein>
    <recommendedName>
        <fullName evidence="5">SHSP domain-containing protein</fullName>
    </recommendedName>
</protein>
<evidence type="ECO:0000259" key="5">
    <source>
        <dbReference type="PROSITE" id="PS01031"/>
    </source>
</evidence>
<feature type="compositionally biased region" description="Basic residues" evidence="4">
    <location>
        <begin position="115"/>
        <end position="127"/>
    </location>
</feature>
<evidence type="ECO:0000313" key="7">
    <source>
        <dbReference type="Proteomes" id="UP000053789"/>
    </source>
</evidence>
<proteinExistence type="inferred from homology"/>
<dbReference type="InterPro" id="IPR008978">
    <property type="entry name" value="HSP20-like_chaperone"/>
</dbReference>
<feature type="region of interest" description="Disordered" evidence="4">
    <location>
        <begin position="366"/>
        <end position="385"/>
    </location>
</feature>
<dbReference type="Proteomes" id="UP000053789">
    <property type="component" value="Unassembled WGS sequence"/>
</dbReference>
<feature type="compositionally biased region" description="Low complexity" evidence="4">
    <location>
        <begin position="497"/>
        <end position="513"/>
    </location>
</feature>
<evidence type="ECO:0000256" key="4">
    <source>
        <dbReference type="SAM" id="MobiDB-lite"/>
    </source>
</evidence>
<evidence type="ECO:0000256" key="3">
    <source>
        <dbReference type="RuleBase" id="RU003616"/>
    </source>
</evidence>
<dbReference type="EMBL" id="KN846999">
    <property type="protein sequence ID" value="KIW88358.1"/>
    <property type="molecule type" value="Genomic_DNA"/>
</dbReference>
<dbReference type="InterPro" id="IPR002068">
    <property type="entry name" value="A-crystallin/Hsp20_dom"/>
</dbReference>
<dbReference type="InterPro" id="IPR031107">
    <property type="entry name" value="Small_HSP"/>
</dbReference>
<dbReference type="Pfam" id="PF00011">
    <property type="entry name" value="HSP20"/>
    <property type="match status" value="1"/>
</dbReference>
<accession>A0A0D2H4Y2</accession>
<feature type="compositionally biased region" description="Acidic residues" evidence="4">
    <location>
        <begin position="399"/>
        <end position="409"/>
    </location>
</feature>
<reference evidence="6" key="1">
    <citation type="submission" date="2015-01" db="EMBL/GenBank/DDBJ databases">
        <title>The Genome Sequence of Cladophialophora bantiana CBS 173.52.</title>
        <authorList>
            <consortium name="The Broad Institute Genomics Platform"/>
            <person name="Cuomo C."/>
            <person name="de Hoog S."/>
            <person name="Gorbushina A."/>
            <person name="Stielow B."/>
            <person name="Teixiera M."/>
            <person name="Abouelleil A."/>
            <person name="Chapman S.B."/>
            <person name="Priest M."/>
            <person name="Young S.K."/>
            <person name="Wortman J."/>
            <person name="Nusbaum C."/>
            <person name="Birren B."/>
        </authorList>
    </citation>
    <scope>NUCLEOTIDE SEQUENCE [LARGE SCALE GENOMIC DNA]</scope>
    <source>
        <strain evidence="6">CBS 173.52</strain>
    </source>
</reference>
<dbReference type="VEuPathDB" id="FungiDB:Z519_10926"/>
<dbReference type="CDD" id="cd06464">
    <property type="entry name" value="ACD_sHsps-like"/>
    <property type="match status" value="1"/>
</dbReference>
<dbReference type="OrthoDB" id="5511210at2759"/>
<dbReference type="Gene3D" id="2.60.40.790">
    <property type="match status" value="1"/>
</dbReference>
<comment type="similarity">
    <text evidence="2 3">Belongs to the small heat shock protein (HSP20) family.</text>
</comment>
<feature type="domain" description="SHSP" evidence="5">
    <location>
        <begin position="249"/>
        <end position="373"/>
    </location>
</feature>
<feature type="region of interest" description="Disordered" evidence="4">
    <location>
        <begin position="399"/>
        <end position="544"/>
    </location>
</feature>
<evidence type="ECO:0000256" key="1">
    <source>
        <dbReference type="ARBA" id="ARBA00023016"/>
    </source>
</evidence>
<dbReference type="HOGENOM" id="CLU_509025_0_0_1"/>
<dbReference type="AlphaFoldDB" id="A0A0D2H4Y2"/>
<evidence type="ECO:0000256" key="2">
    <source>
        <dbReference type="PROSITE-ProRule" id="PRU00285"/>
    </source>
</evidence>
<dbReference type="PANTHER" id="PTHR11527">
    <property type="entry name" value="HEAT-SHOCK PROTEIN 20 FAMILY MEMBER"/>
    <property type="match status" value="1"/>
</dbReference>
<gene>
    <name evidence="6" type="ORF">Z519_10926</name>
</gene>
<feature type="compositionally biased region" description="Pro residues" evidence="4">
    <location>
        <begin position="33"/>
        <end position="44"/>
    </location>
</feature>
<evidence type="ECO:0000313" key="6">
    <source>
        <dbReference type="EMBL" id="KIW88358.1"/>
    </source>
</evidence>